<dbReference type="InterPro" id="IPR036008">
    <property type="entry name" value="Aconitase_4Fe-4S_dom"/>
</dbReference>
<dbReference type="Pfam" id="PF00330">
    <property type="entry name" value="Aconitase"/>
    <property type="match status" value="1"/>
</dbReference>
<evidence type="ECO:0000256" key="2">
    <source>
        <dbReference type="ARBA" id="ARBA00007185"/>
    </source>
</evidence>
<evidence type="ECO:0000256" key="4">
    <source>
        <dbReference type="ARBA" id="ARBA00022723"/>
    </source>
</evidence>
<evidence type="ECO:0000256" key="5">
    <source>
        <dbReference type="ARBA" id="ARBA00023004"/>
    </source>
</evidence>
<evidence type="ECO:0000313" key="10">
    <source>
        <dbReference type="EMBL" id="RZC41374.1"/>
    </source>
</evidence>
<feature type="non-terminal residue" evidence="10">
    <location>
        <position position="400"/>
    </location>
</feature>
<dbReference type="InterPro" id="IPR006249">
    <property type="entry name" value="Aconitase/IRP2"/>
</dbReference>
<dbReference type="EMBL" id="QDEB01017769">
    <property type="protein sequence ID" value="RZC41374.1"/>
    <property type="molecule type" value="Genomic_DNA"/>
</dbReference>
<gene>
    <name evidence="10" type="ORF">BDFB_007778</name>
</gene>
<protein>
    <recommendedName>
        <fullName evidence="3">aconitate hydratase</fullName>
        <ecNumber evidence="3">4.2.1.3</ecNumber>
    </recommendedName>
</protein>
<dbReference type="GO" id="GO:0051536">
    <property type="term" value="F:iron-sulfur cluster binding"/>
    <property type="evidence" value="ECO:0007669"/>
    <property type="project" value="UniProtKB-KW"/>
</dbReference>
<dbReference type="FunFam" id="3.30.499.10:FF:000002">
    <property type="entry name" value="Aconitate hydratase"/>
    <property type="match status" value="1"/>
</dbReference>
<keyword evidence="4" id="KW-0479">Metal-binding</keyword>
<dbReference type="InterPro" id="IPR001030">
    <property type="entry name" value="Acoase/IPM_deHydtase_lsu_aba"/>
</dbReference>
<dbReference type="STRING" id="1661398.A0A482W8E1"/>
<dbReference type="EC" id="4.2.1.3" evidence="3"/>
<accession>A0A482W8E1</accession>
<feature type="domain" description="Aconitase/3-isopropylmalate dehydratase large subunit alpha/beta/alpha" evidence="9">
    <location>
        <begin position="66"/>
        <end position="395"/>
    </location>
</feature>
<dbReference type="GO" id="GO:0003994">
    <property type="term" value="F:aconitate hydratase activity"/>
    <property type="evidence" value="ECO:0007669"/>
    <property type="project" value="UniProtKB-EC"/>
</dbReference>
<reference evidence="10 11" key="1">
    <citation type="submission" date="2017-03" db="EMBL/GenBank/DDBJ databases">
        <title>Genome of the blue death feigning beetle - Asbolus verrucosus.</title>
        <authorList>
            <person name="Rider S.D."/>
        </authorList>
    </citation>
    <scope>NUCLEOTIDE SEQUENCE [LARGE SCALE GENOMIC DNA]</scope>
    <source>
        <strain evidence="10">Butters</strain>
        <tissue evidence="10">Head and leg muscle</tissue>
    </source>
</reference>
<dbReference type="OrthoDB" id="2279155at2759"/>
<dbReference type="PRINTS" id="PR00415">
    <property type="entry name" value="ACONITASE"/>
</dbReference>
<keyword evidence="11" id="KW-1185">Reference proteome</keyword>
<comment type="catalytic activity">
    <reaction evidence="8">
        <text>citrate = D-threo-isocitrate</text>
        <dbReference type="Rhea" id="RHEA:10336"/>
        <dbReference type="ChEBI" id="CHEBI:15562"/>
        <dbReference type="ChEBI" id="CHEBI:16947"/>
        <dbReference type="EC" id="4.2.1.3"/>
    </reaction>
</comment>
<evidence type="ECO:0000256" key="6">
    <source>
        <dbReference type="ARBA" id="ARBA00023014"/>
    </source>
</evidence>
<name>A0A482W8E1_ASBVE</name>
<dbReference type="Proteomes" id="UP000292052">
    <property type="component" value="Unassembled WGS sequence"/>
</dbReference>
<proteinExistence type="inferred from homology"/>
<organism evidence="10 11">
    <name type="scientific">Asbolus verrucosus</name>
    <name type="common">Desert ironclad beetle</name>
    <dbReference type="NCBI Taxonomy" id="1661398"/>
    <lineage>
        <taxon>Eukaryota</taxon>
        <taxon>Metazoa</taxon>
        <taxon>Ecdysozoa</taxon>
        <taxon>Arthropoda</taxon>
        <taxon>Hexapoda</taxon>
        <taxon>Insecta</taxon>
        <taxon>Pterygota</taxon>
        <taxon>Neoptera</taxon>
        <taxon>Endopterygota</taxon>
        <taxon>Coleoptera</taxon>
        <taxon>Polyphaga</taxon>
        <taxon>Cucujiformia</taxon>
        <taxon>Tenebrionidae</taxon>
        <taxon>Pimeliinae</taxon>
        <taxon>Asbolus</taxon>
    </lineage>
</organism>
<comment type="cofactor">
    <cofactor evidence="1">
        <name>[4Fe-4S] cluster</name>
        <dbReference type="ChEBI" id="CHEBI:49883"/>
    </cofactor>
</comment>
<dbReference type="SUPFAM" id="SSF53732">
    <property type="entry name" value="Aconitase iron-sulfur domain"/>
    <property type="match status" value="1"/>
</dbReference>
<keyword evidence="7" id="KW-0456">Lyase</keyword>
<keyword evidence="6" id="KW-0411">Iron-sulfur</keyword>
<dbReference type="PANTHER" id="PTHR11670">
    <property type="entry name" value="ACONITASE/IRON-RESPONSIVE ELEMENT FAMILY MEMBER"/>
    <property type="match status" value="1"/>
</dbReference>
<dbReference type="InterPro" id="IPR015931">
    <property type="entry name" value="Acnase/IPM_dHydase_lsu_aba_1/3"/>
</dbReference>
<dbReference type="Gene3D" id="3.30.499.10">
    <property type="entry name" value="Aconitase, domain 3"/>
    <property type="match status" value="1"/>
</dbReference>
<dbReference type="GO" id="GO:0046872">
    <property type="term" value="F:metal ion binding"/>
    <property type="evidence" value="ECO:0007669"/>
    <property type="project" value="UniProtKB-KW"/>
</dbReference>
<dbReference type="AlphaFoldDB" id="A0A482W8E1"/>
<evidence type="ECO:0000256" key="3">
    <source>
        <dbReference type="ARBA" id="ARBA00012926"/>
    </source>
</evidence>
<comment type="similarity">
    <text evidence="2">Belongs to the aconitase/IPM isomerase family.</text>
</comment>
<comment type="caution">
    <text evidence="10">The sequence shown here is derived from an EMBL/GenBank/DDBJ whole genome shotgun (WGS) entry which is preliminary data.</text>
</comment>
<evidence type="ECO:0000313" key="11">
    <source>
        <dbReference type="Proteomes" id="UP000292052"/>
    </source>
</evidence>
<evidence type="ECO:0000256" key="1">
    <source>
        <dbReference type="ARBA" id="ARBA00001966"/>
    </source>
</evidence>
<evidence type="ECO:0000256" key="7">
    <source>
        <dbReference type="ARBA" id="ARBA00023239"/>
    </source>
</evidence>
<evidence type="ECO:0000256" key="8">
    <source>
        <dbReference type="ARBA" id="ARBA00023501"/>
    </source>
</evidence>
<sequence length="400" mass="44201">MAANPFNKHLKTLAVGSKEYEYYDLAALGSEYDRLPYSIRILLESAVRNCDNFQVKEQDVQNILNWEHNQAVEGGIEVPFKPARVILQDFTGVPAVVDFAAMRDAVRELGGDPENINPSCPADLVIDHSVQVDFARSPSALKKNEELEFERNQERFTFLKWGAKAFDNMLIVPPGSGIVHQVNLEYLARVVFTGKDKPILYPDTVVGTDSHTTMINGLGVLGWGVGGIEAEAVMLGQSISMLLPKVVGYRLYGTLGQYVTSTDLVLTITKHLRQLGVVGKFVEFYGPGVAALSIADRATIANMCPEYGATVGFFPVDEHSLNYLRQTNRAEEQVELIEAYLQATKQLRDYSAEKNEPVFSQSVSLDLSTVVSSVSGPKRPNDRVSVSEMKADFDACLRNK</sequence>
<evidence type="ECO:0000259" key="9">
    <source>
        <dbReference type="Pfam" id="PF00330"/>
    </source>
</evidence>
<keyword evidence="5" id="KW-0408">Iron</keyword>